<evidence type="ECO:0000256" key="4">
    <source>
        <dbReference type="SAM" id="Coils"/>
    </source>
</evidence>
<keyword evidence="5" id="KW-1185">Reference proteome</keyword>
<protein>
    <submittedName>
        <fullName evidence="6">Uncharacterized protein</fullName>
    </submittedName>
</protein>
<reference evidence="6" key="1">
    <citation type="submission" date="2022-11" db="UniProtKB">
        <authorList>
            <consortium name="WormBaseParasite"/>
        </authorList>
    </citation>
    <scope>IDENTIFICATION</scope>
</reference>
<accession>A0A915HWE5</accession>
<comment type="subcellular location">
    <subcellularLocation>
        <location evidence="1">Membrane</location>
        <topology evidence="1">Peripheral membrane protein</topology>
    </subcellularLocation>
</comment>
<keyword evidence="4" id="KW-0175">Coiled coil</keyword>
<evidence type="ECO:0000313" key="5">
    <source>
        <dbReference type="Proteomes" id="UP000887565"/>
    </source>
</evidence>
<sequence length="128" mass="15167">MFNLTCFSYRLQQLCDKLQQQNDELESRFLQTVEKVEQDKLLLSNEIDHLAERLANATNITSYLEHECQRYKHDCQIAVQLLQCRPSYMNAAVSNEKIKDFIDNYAINRMVCRHFKFFEVASHGESRN</sequence>
<organism evidence="5 6">
    <name type="scientific">Romanomermis culicivorax</name>
    <name type="common">Nematode worm</name>
    <dbReference type="NCBI Taxonomy" id="13658"/>
    <lineage>
        <taxon>Eukaryota</taxon>
        <taxon>Metazoa</taxon>
        <taxon>Ecdysozoa</taxon>
        <taxon>Nematoda</taxon>
        <taxon>Enoplea</taxon>
        <taxon>Dorylaimia</taxon>
        <taxon>Mermithida</taxon>
        <taxon>Mermithoidea</taxon>
        <taxon>Mermithidae</taxon>
        <taxon>Romanomermis</taxon>
    </lineage>
</organism>
<keyword evidence="3" id="KW-0472">Membrane</keyword>
<keyword evidence="2" id="KW-0597">Phosphoprotein</keyword>
<evidence type="ECO:0000256" key="3">
    <source>
        <dbReference type="ARBA" id="ARBA00023136"/>
    </source>
</evidence>
<dbReference type="Proteomes" id="UP000887565">
    <property type="component" value="Unplaced"/>
</dbReference>
<dbReference type="AlphaFoldDB" id="A0A915HWE5"/>
<dbReference type="PANTHER" id="PTHR28664:SF4">
    <property type="entry name" value="TIGHT JUNCTION-ASSOCIATED PROTEIN 1"/>
    <property type="match status" value="1"/>
</dbReference>
<feature type="coiled-coil region" evidence="4">
    <location>
        <begin position="8"/>
        <end position="53"/>
    </location>
</feature>
<evidence type="ECO:0000313" key="6">
    <source>
        <dbReference type="WBParaSite" id="nRc.2.0.1.t05877-RA"/>
    </source>
</evidence>
<evidence type="ECO:0000256" key="1">
    <source>
        <dbReference type="ARBA" id="ARBA00004170"/>
    </source>
</evidence>
<evidence type="ECO:0000256" key="2">
    <source>
        <dbReference type="ARBA" id="ARBA00022553"/>
    </source>
</evidence>
<dbReference type="GO" id="GO:0016020">
    <property type="term" value="C:membrane"/>
    <property type="evidence" value="ECO:0007669"/>
    <property type="project" value="UniProtKB-SubCell"/>
</dbReference>
<dbReference type="PANTHER" id="PTHR28664">
    <property type="entry name" value="TIGHT JUNCTION-ASSOCIATED PROTEIN 1"/>
    <property type="match status" value="1"/>
</dbReference>
<name>A0A915HWE5_ROMCU</name>
<dbReference type="WBParaSite" id="nRc.2.0.1.t05877-RA">
    <property type="protein sequence ID" value="nRc.2.0.1.t05877-RA"/>
    <property type="gene ID" value="nRc.2.0.1.g05877"/>
</dbReference>
<proteinExistence type="predicted"/>
<dbReference type="InterPro" id="IPR043441">
    <property type="entry name" value="Tjap1/BEGAIN"/>
</dbReference>